<dbReference type="EMBL" id="JAMBOP010000025">
    <property type="protein sequence ID" value="MCM3737551.1"/>
    <property type="molecule type" value="Genomic_DNA"/>
</dbReference>
<name>A0ACC6A9X7_9BACI</name>
<proteinExistence type="predicted"/>
<evidence type="ECO:0000313" key="2">
    <source>
        <dbReference type="Proteomes" id="UP001202289"/>
    </source>
</evidence>
<keyword evidence="2" id="KW-1185">Reference proteome</keyword>
<gene>
    <name evidence="1" type="ORF">M3215_17550</name>
</gene>
<dbReference type="Proteomes" id="UP001202289">
    <property type="component" value="Unassembled WGS sequence"/>
</dbReference>
<accession>A0ACC6A9X7</accession>
<reference evidence="1" key="1">
    <citation type="submission" date="2022-05" db="EMBL/GenBank/DDBJ databases">
        <title>Comparative Genomics of Spacecraft Associated Microbes.</title>
        <authorList>
            <person name="Tran M.T."/>
            <person name="Wright A."/>
            <person name="Seuylemezian A."/>
            <person name="Eisen J."/>
            <person name="Coil D."/>
        </authorList>
    </citation>
    <scope>NUCLEOTIDE SEQUENCE</scope>
    <source>
        <strain evidence="1">FAIRING 10M-2.2</strain>
    </source>
</reference>
<evidence type="ECO:0000313" key="1">
    <source>
        <dbReference type="EMBL" id="MCM3737551.1"/>
    </source>
</evidence>
<protein>
    <submittedName>
        <fullName evidence="1">Hydrogenase maturation nickel metallochaperone HypA</fullName>
    </submittedName>
</protein>
<organism evidence="1 2">
    <name type="scientific">Bacillus cytotoxicus</name>
    <dbReference type="NCBI Taxonomy" id="580165"/>
    <lineage>
        <taxon>Bacteria</taxon>
        <taxon>Bacillati</taxon>
        <taxon>Bacillota</taxon>
        <taxon>Bacilli</taxon>
        <taxon>Bacillales</taxon>
        <taxon>Bacillaceae</taxon>
        <taxon>Bacillus</taxon>
        <taxon>Bacillus cereus group</taxon>
    </lineage>
</organism>
<sequence length="118" mass="13168">MHEMSLMGDILQLVQEDAAKRNIVQIKKIELIVGEISNAMPDALQMAFEIFRDQNPHLFSNEAQLIIHIEEAKAECVICGLTYHPTQKIALCPNCNIPSGKVLAGETFQILSYEGNDD</sequence>
<comment type="caution">
    <text evidence="1">The sequence shown here is derived from an EMBL/GenBank/DDBJ whole genome shotgun (WGS) entry which is preliminary data.</text>
</comment>